<dbReference type="AlphaFoldDB" id="A0AAD5BQ44"/>
<evidence type="ECO:0000313" key="1">
    <source>
        <dbReference type="EMBL" id="KAI7727472.1"/>
    </source>
</evidence>
<reference evidence="1" key="1">
    <citation type="submission" date="2022-06" db="EMBL/GenBank/DDBJ databases">
        <title>Uncovering the hologenomic basis of an extraordinary plant invasion.</title>
        <authorList>
            <person name="Bieker V.C."/>
            <person name="Martin M.D."/>
            <person name="Gilbert T."/>
            <person name="Hodgins K."/>
            <person name="Battlay P."/>
            <person name="Petersen B."/>
            <person name="Wilson J."/>
        </authorList>
    </citation>
    <scope>NUCLEOTIDE SEQUENCE</scope>
    <source>
        <strain evidence="1">AA19_3_7</strain>
        <tissue evidence="1">Leaf</tissue>
    </source>
</reference>
<sequence length="335" mass="38387">LRLFCAGVEIRLLADVSIKICRPVALEYKRLNTIEPHDAPDPIEVKILRTWITDGFRAERCYLLIDKEGSVIQAIVNSGDERHIELQDTYFDFLPHERLHERTAAQSPLTDYIARFNCIITDRKTPTGKLLLKLQVEDTRANFTEIAIWEAVTKTVNRQSHNSAQFPAIIAVTSLKVSIRNNIYQLASTSATHLYLNPPIDLAKEIATRFNAVTIQTRNMITPKDLLEQKTTEHVQQRFVCNAWITSWNENKSWFYRGCKKCNKKVEKKSRHLDLYCISGTLTDNTTTATAILFDASMELFANTTCSEMIHQYTEKDTIPEPIQALKGQPKIFEL</sequence>
<dbReference type="InterPro" id="IPR012340">
    <property type="entry name" value="NA-bd_OB-fold"/>
</dbReference>
<protein>
    <recommendedName>
        <fullName evidence="3">Nucleic acid-binding protein</fullName>
    </recommendedName>
</protein>
<keyword evidence="2" id="KW-1185">Reference proteome</keyword>
<dbReference type="Gene3D" id="2.40.50.140">
    <property type="entry name" value="Nucleic acid-binding proteins"/>
    <property type="match status" value="2"/>
</dbReference>
<dbReference type="EMBL" id="JAMZMK010011367">
    <property type="protein sequence ID" value="KAI7727472.1"/>
    <property type="molecule type" value="Genomic_DNA"/>
</dbReference>
<comment type="caution">
    <text evidence="1">The sequence shown here is derived from an EMBL/GenBank/DDBJ whole genome shotgun (WGS) entry which is preliminary data.</text>
</comment>
<evidence type="ECO:0008006" key="3">
    <source>
        <dbReference type="Google" id="ProtNLM"/>
    </source>
</evidence>
<evidence type="ECO:0000313" key="2">
    <source>
        <dbReference type="Proteomes" id="UP001206925"/>
    </source>
</evidence>
<proteinExistence type="predicted"/>
<dbReference type="PANTHER" id="PTHR47165:SF4">
    <property type="entry name" value="OS03G0429900 PROTEIN"/>
    <property type="match status" value="1"/>
</dbReference>
<gene>
    <name evidence="1" type="ORF">M8C21_006199</name>
</gene>
<dbReference type="PANTHER" id="PTHR47165">
    <property type="entry name" value="OS03G0429900 PROTEIN"/>
    <property type="match status" value="1"/>
</dbReference>
<feature type="non-terminal residue" evidence="1">
    <location>
        <position position="1"/>
    </location>
</feature>
<accession>A0AAD5BQ44</accession>
<dbReference type="SUPFAM" id="SSF50249">
    <property type="entry name" value="Nucleic acid-binding proteins"/>
    <property type="match status" value="1"/>
</dbReference>
<dbReference type="Proteomes" id="UP001206925">
    <property type="component" value="Unassembled WGS sequence"/>
</dbReference>
<name>A0AAD5BQ44_AMBAR</name>
<organism evidence="1 2">
    <name type="scientific">Ambrosia artemisiifolia</name>
    <name type="common">Common ragweed</name>
    <dbReference type="NCBI Taxonomy" id="4212"/>
    <lineage>
        <taxon>Eukaryota</taxon>
        <taxon>Viridiplantae</taxon>
        <taxon>Streptophyta</taxon>
        <taxon>Embryophyta</taxon>
        <taxon>Tracheophyta</taxon>
        <taxon>Spermatophyta</taxon>
        <taxon>Magnoliopsida</taxon>
        <taxon>eudicotyledons</taxon>
        <taxon>Gunneridae</taxon>
        <taxon>Pentapetalae</taxon>
        <taxon>asterids</taxon>
        <taxon>campanulids</taxon>
        <taxon>Asterales</taxon>
        <taxon>Asteraceae</taxon>
        <taxon>Asteroideae</taxon>
        <taxon>Heliantheae alliance</taxon>
        <taxon>Heliantheae</taxon>
        <taxon>Ambrosia</taxon>
    </lineage>
</organism>